<proteinExistence type="predicted"/>
<protein>
    <submittedName>
        <fullName evidence="1">Uncharacterized protein</fullName>
    </submittedName>
</protein>
<accession>A0ABW6T3B6</accession>
<dbReference type="RefSeq" id="WP_387417889.1">
    <property type="nucleotide sequence ID" value="NZ_JBIASD010000053.1"/>
</dbReference>
<gene>
    <name evidence="1" type="ORF">ACFYXI_39670</name>
</gene>
<sequence>MDYVLHELRIGDYIECIKGGLADIFAPIELSEYAQRDIRRPIRAACRCRANHLILRHHHDFRHRHDGDLRHCYDGRASVSREDSGPAPRAFGCLAPGVTVSVHRQGIPLVR</sequence>
<reference evidence="1 2" key="1">
    <citation type="submission" date="2024-10" db="EMBL/GenBank/DDBJ databases">
        <title>The Natural Products Discovery Center: Release of the First 8490 Sequenced Strains for Exploring Actinobacteria Biosynthetic Diversity.</title>
        <authorList>
            <person name="Kalkreuter E."/>
            <person name="Kautsar S.A."/>
            <person name="Yang D."/>
            <person name="Bader C.D."/>
            <person name="Teijaro C.N."/>
            <person name="Fluegel L."/>
            <person name="Davis C.M."/>
            <person name="Simpson J.R."/>
            <person name="Lauterbach L."/>
            <person name="Steele A.D."/>
            <person name="Gui C."/>
            <person name="Meng S."/>
            <person name="Li G."/>
            <person name="Viehrig K."/>
            <person name="Ye F."/>
            <person name="Su P."/>
            <person name="Kiefer A.F."/>
            <person name="Nichols A."/>
            <person name="Cepeda A.J."/>
            <person name="Yan W."/>
            <person name="Fan B."/>
            <person name="Jiang Y."/>
            <person name="Adhikari A."/>
            <person name="Zheng C.-J."/>
            <person name="Schuster L."/>
            <person name="Cowan T.M."/>
            <person name="Smanski M.J."/>
            <person name="Chevrette M.G."/>
            <person name="De Carvalho L.P.S."/>
            <person name="Shen B."/>
        </authorList>
    </citation>
    <scope>NUCLEOTIDE SEQUENCE [LARGE SCALE GENOMIC DNA]</scope>
    <source>
        <strain evidence="1 2">NPDC002173</strain>
    </source>
</reference>
<evidence type="ECO:0000313" key="1">
    <source>
        <dbReference type="EMBL" id="MFF3671721.1"/>
    </source>
</evidence>
<name>A0ABW6T3B6_9ACTN</name>
<evidence type="ECO:0000313" key="2">
    <source>
        <dbReference type="Proteomes" id="UP001602013"/>
    </source>
</evidence>
<keyword evidence="2" id="KW-1185">Reference proteome</keyword>
<dbReference type="Proteomes" id="UP001602013">
    <property type="component" value="Unassembled WGS sequence"/>
</dbReference>
<organism evidence="1 2">
    <name type="scientific">Microtetraspora malaysiensis</name>
    <dbReference type="NCBI Taxonomy" id="161358"/>
    <lineage>
        <taxon>Bacteria</taxon>
        <taxon>Bacillati</taxon>
        <taxon>Actinomycetota</taxon>
        <taxon>Actinomycetes</taxon>
        <taxon>Streptosporangiales</taxon>
        <taxon>Streptosporangiaceae</taxon>
        <taxon>Microtetraspora</taxon>
    </lineage>
</organism>
<dbReference type="EMBL" id="JBIASD010000053">
    <property type="protein sequence ID" value="MFF3671721.1"/>
    <property type="molecule type" value="Genomic_DNA"/>
</dbReference>
<comment type="caution">
    <text evidence="1">The sequence shown here is derived from an EMBL/GenBank/DDBJ whole genome shotgun (WGS) entry which is preliminary data.</text>
</comment>